<reference evidence="6 7" key="1">
    <citation type="submission" date="2019-06" db="EMBL/GenBank/DDBJ databases">
        <title>Whole genome sequence for Cellvibrionaceae sp. R142.</title>
        <authorList>
            <person name="Wang G."/>
        </authorList>
    </citation>
    <scope>NUCLEOTIDE SEQUENCE [LARGE SCALE GENOMIC DNA]</scope>
    <source>
        <strain evidence="6 7">R142</strain>
    </source>
</reference>
<dbReference type="Gene3D" id="2.40.40.20">
    <property type="match status" value="1"/>
</dbReference>
<dbReference type="InterPro" id="IPR050612">
    <property type="entry name" value="Prok_Mopterin_Oxidored"/>
</dbReference>
<dbReference type="InterPro" id="IPR006657">
    <property type="entry name" value="MoPterin_dinucl-bd_dom"/>
</dbReference>
<evidence type="ECO:0000256" key="2">
    <source>
        <dbReference type="ARBA" id="ARBA00022723"/>
    </source>
</evidence>
<dbReference type="Pfam" id="PF00384">
    <property type="entry name" value="Molybdopterin"/>
    <property type="match status" value="1"/>
</dbReference>
<dbReference type="SMART" id="SM00926">
    <property type="entry name" value="Molybdop_Fe4S4"/>
    <property type="match status" value="1"/>
</dbReference>
<dbReference type="SUPFAM" id="SSF53706">
    <property type="entry name" value="Formate dehydrogenase/DMSO reductase, domains 1-3"/>
    <property type="match status" value="1"/>
</dbReference>
<protein>
    <submittedName>
        <fullName evidence="6">Molybdopterin-dependent oxidoreductase</fullName>
    </submittedName>
</protein>
<comment type="similarity">
    <text evidence="1">Belongs to the prokaryotic molybdopterin-containing oxidoreductase family.</text>
</comment>
<dbReference type="RefSeq" id="WP_142902454.1">
    <property type="nucleotide sequence ID" value="NZ_ML660087.1"/>
</dbReference>
<dbReference type="AlphaFoldDB" id="A0A545UA11"/>
<evidence type="ECO:0000256" key="4">
    <source>
        <dbReference type="ARBA" id="ARBA00023014"/>
    </source>
</evidence>
<dbReference type="PROSITE" id="PS51669">
    <property type="entry name" value="4FE4S_MOW_BIS_MGD"/>
    <property type="match status" value="1"/>
</dbReference>
<dbReference type="GO" id="GO:0051536">
    <property type="term" value="F:iron-sulfur cluster binding"/>
    <property type="evidence" value="ECO:0007669"/>
    <property type="project" value="UniProtKB-KW"/>
</dbReference>
<keyword evidence="2" id="KW-0479">Metal-binding</keyword>
<evidence type="ECO:0000313" key="6">
    <source>
        <dbReference type="EMBL" id="TQV86301.1"/>
    </source>
</evidence>
<dbReference type="PANTHER" id="PTHR43742">
    <property type="entry name" value="TRIMETHYLAMINE-N-OXIDE REDUCTASE"/>
    <property type="match status" value="1"/>
</dbReference>
<dbReference type="InterPro" id="IPR006656">
    <property type="entry name" value="Mopterin_OxRdtase"/>
</dbReference>
<dbReference type="Gene3D" id="3.40.50.740">
    <property type="match status" value="1"/>
</dbReference>
<dbReference type="Proteomes" id="UP000319732">
    <property type="component" value="Unassembled WGS sequence"/>
</dbReference>
<keyword evidence="7" id="KW-1185">Reference proteome</keyword>
<proteinExistence type="inferred from homology"/>
<keyword evidence="4" id="KW-0411">Iron-sulfur</keyword>
<dbReference type="InterPro" id="IPR009010">
    <property type="entry name" value="Asp_de-COase-like_dom_sf"/>
</dbReference>
<sequence length="706" mass="77045">MPDNDTSAVKTHYRTCNICEAMCGIEVSYRGEEVIAIKADKADPLSRGHICPKAVALQDYYTDPDRVQTPLRRRGDGWEPVTWEQALAEIGERLRHIQDVCGRQAVATYAGNPNAHNAGSLIFLARLRKGLGTFNHYSSASADQLPHHVAYKHMFGHGSLIAVPDIDRTDYMLIIGGNPVVSNGSMMTAPGIPRRLKAIQKRGGKVVVVDPRRTETADRADEHLYIKPNTDALLLLALNHVLFAEQLIETRHLGDVLTGLDDVRQAVSAYSPERVAPVTGIEAATIRRIAREMAAAPAAVCYSRMGASTQQFGGLCQWLTVVFNILSGNMDREGGAMFTTPAFDLVGITNARGKPNTFGSRHSRVRNLPYNNNEFPIATLADEILTGGEGQIRGLIAIAGNPVISAPNGPRLAQALEALDFMVAVDIYINETSRHADIILPAASGLQVSQYDIAFHINAVRNTAKYAPALFAKRGEQKYDWEIMKLLNSAINDIEDDGSTPESVIDYTLRHGPYAEQGMSLELLRGHPHGLDLGALQPNLKQRLQTPDGKLHLAPPLYLEDLGRLEQTLFSPATADTYPFSLISRRVVRSHNSWTHNSRRLIKGKNQCTLLLNPHDAARLRLDSGQLAQVSSRTGVLTIEVQVSDEMMPGVVSIPHGWGHDLADTQLRVAATRPGVNINDLTDDTVVDELTGNASFSGVPVAIKAA</sequence>
<dbReference type="Gene3D" id="3.40.228.10">
    <property type="entry name" value="Dimethylsulfoxide Reductase, domain 2"/>
    <property type="match status" value="1"/>
</dbReference>
<dbReference type="GO" id="GO:0046872">
    <property type="term" value="F:metal ion binding"/>
    <property type="evidence" value="ECO:0007669"/>
    <property type="project" value="UniProtKB-KW"/>
</dbReference>
<name>A0A545UA11_9GAMM</name>
<evidence type="ECO:0000313" key="7">
    <source>
        <dbReference type="Proteomes" id="UP000319732"/>
    </source>
</evidence>
<dbReference type="OrthoDB" id="9815647at2"/>
<organism evidence="6 7">
    <name type="scientific">Exilibacterium tricleocarpae</name>
    <dbReference type="NCBI Taxonomy" id="2591008"/>
    <lineage>
        <taxon>Bacteria</taxon>
        <taxon>Pseudomonadati</taxon>
        <taxon>Pseudomonadota</taxon>
        <taxon>Gammaproteobacteria</taxon>
        <taxon>Cellvibrionales</taxon>
        <taxon>Cellvibrionaceae</taxon>
        <taxon>Exilibacterium</taxon>
    </lineage>
</organism>
<gene>
    <name evidence="6" type="ORF">FKG94_01775</name>
</gene>
<accession>A0A545UA11</accession>
<dbReference type="GO" id="GO:0016491">
    <property type="term" value="F:oxidoreductase activity"/>
    <property type="evidence" value="ECO:0007669"/>
    <property type="project" value="InterPro"/>
</dbReference>
<dbReference type="Pfam" id="PF04879">
    <property type="entry name" value="Molybdop_Fe4S4"/>
    <property type="match status" value="1"/>
</dbReference>
<evidence type="ECO:0000256" key="1">
    <source>
        <dbReference type="ARBA" id="ARBA00010312"/>
    </source>
</evidence>
<dbReference type="Gene3D" id="2.20.25.90">
    <property type="entry name" value="ADC-like domains"/>
    <property type="match status" value="1"/>
</dbReference>
<dbReference type="GO" id="GO:0043546">
    <property type="term" value="F:molybdopterin cofactor binding"/>
    <property type="evidence" value="ECO:0007669"/>
    <property type="project" value="InterPro"/>
</dbReference>
<dbReference type="Pfam" id="PF01568">
    <property type="entry name" value="Molydop_binding"/>
    <property type="match status" value="1"/>
</dbReference>
<dbReference type="InterPro" id="IPR006963">
    <property type="entry name" value="Mopterin_OxRdtase_4Fe-4S_dom"/>
</dbReference>
<evidence type="ECO:0000259" key="5">
    <source>
        <dbReference type="PROSITE" id="PS51669"/>
    </source>
</evidence>
<dbReference type="SUPFAM" id="SSF50692">
    <property type="entry name" value="ADC-like"/>
    <property type="match status" value="1"/>
</dbReference>
<comment type="caution">
    <text evidence="6">The sequence shown here is derived from an EMBL/GenBank/DDBJ whole genome shotgun (WGS) entry which is preliminary data.</text>
</comment>
<keyword evidence="3" id="KW-0408">Iron</keyword>
<feature type="domain" description="4Fe-4S Mo/W bis-MGD-type" evidence="5">
    <location>
        <begin position="9"/>
        <end position="65"/>
    </location>
</feature>
<dbReference type="PANTHER" id="PTHR43742:SF2">
    <property type="entry name" value="ASSIMILATORY NITRATE REDUCTASE CATALYTIC SUBUNIT"/>
    <property type="match status" value="1"/>
</dbReference>
<dbReference type="EMBL" id="VHSG01000002">
    <property type="protein sequence ID" value="TQV86301.1"/>
    <property type="molecule type" value="Genomic_DNA"/>
</dbReference>
<evidence type="ECO:0000256" key="3">
    <source>
        <dbReference type="ARBA" id="ARBA00023004"/>
    </source>
</evidence>